<protein>
    <recommendedName>
        <fullName evidence="5">Helicase C-terminal domain-containing protein</fullName>
    </recommendedName>
</protein>
<dbReference type="InterPro" id="IPR001650">
    <property type="entry name" value="Helicase_C-like"/>
</dbReference>
<dbReference type="Proteomes" id="UP000054399">
    <property type="component" value="Unassembled WGS sequence"/>
</dbReference>
<dbReference type="PROSITE" id="PS51194">
    <property type="entry name" value="HELICASE_CTER"/>
    <property type="match status" value="1"/>
</dbReference>
<reference evidence="6" key="1">
    <citation type="submission" date="2015-01" db="EMBL/GenBank/DDBJ databases">
        <authorList>
            <consortium name="The Broad Institute Genomics Platform"/>
            <person name="Cuomo C."/>
            <person name="Litvintseva A."/>
            <person name="Chen Y."/>
            <person name="Heitman J."/>
            <person name="Sun S."/>
            <person name="Springer D."/>
            <person name="Dromer F."/>
            <person name="Young S."/>
            <person name="Zeng Q."/>
            <person name="Gargeya S."/>
            <person name="Abouelleil A."/>
            <person name="Alvarado L."/>
            <person name="Chapman S.B."/>
            <person name="Gainer-Dewar J."/>
            <person name="Goldberg J."/>
            <person name="Griggs A."/>
            <person name="Gujja S."/>
            <person name="Hansen M."/>
            <person name="Howarth C."/>
            <person name="Imamovic A."/>
            <person name="Larimer J."/>
            <person name="Murphy C."/>
            <person name="Naylor J."/>
            <person name="Pearson M."/>
            <person name="Priest M."/>
            <person name="Roberts A."/>
            <person name="Saif S."/>
            <person name="Shea T."/>
            <person name="Sykes S."/>
            <person name="Wortman J."/>
            <person name="Nusbaum C."/>
            <person name="Birren B."/>
        </authorList>
    </citation>
    <scope>NUCLEOTIDE SEQUENCE</scope>
    <source>
        <strain evidence="6">IND107</strain>
    </source>
</reference>
<dbReference type="Pfam" id="PF00176">
    <property type="entry name" value="SNF2-rel_dom"/>
    <property type="match status" value="1"/>
</dbReference>
<keyword evidence="3" id="KW-0067">ATP-binding</keyword>
<evidence type="ECO:0000256" key="3">
    <source>
        <dbReference type="ARBA" id="ARBA00022840"/>
    </source>
</evidence>
<accession>A0ABR3BQY0</accession>
<keyword evidence="2" id="KW-0378">Hydrolase</keyword>
<dbReference type="EMBL" id="ATAM02000007">
    <property type="protein sequence ID" value="KAL0247267.1"/>
    <property type="molecule type" value="Genomic_DNA"/>
</dbReference>
<dbReference type="CDD" id="cd18793">
    <property type="entry name" value="SF2_C_SNF"/>
    <property type="match status" value="1"/>
</dbReference>
<dbReference type="PANTHER" id="PTHR45626:SF51">
    <property type="entry name" value="SNF2-RELATED DOMAIN-CONTAINING PROTEIN"/>
    <property type="match status" value="1"/>
</dbReference>
<proteinExistence type="predicted"/>
<feature type="region of interest" description="Disordered" evidence="4">
    <location>
        <begin position="814"/>
        <end position="835"/>
    </location>
</feature>
<dbReference type="SMART" id="SM00490">
    <property type="entry name" value="HELICc"/>
    <property type="match status" value="1"/>
</dbReference>
<dbReference type="Gene3D" id="3.40.50.300">
    <property type="entry name" value="P-loop containing nucleotide triphosphate hydrolases"/>
    <property type="match status" value="1"/>
</dbReference>
<evidence type="ECO:0000259" key="5">
    <source>
        <dbReference type="PROSITE" id="PS51194"/>
    </source>
</evidence>
<dbReference type="InterPro" id="IPR049730">
    <property type="entry name" value="SNF2/RAD54-like_C"/>
</dbReference>
<evidence type="ECO:0000256" key="2">
    <source>
        <dbReference type="ARBA" id="ARBA00022801"/>
    </source>
</evidence>
<name>A0ABR3BQY0_9TREE</name>
<evidence type="ECO:0000256" key="4">
    <source>
        <dbReference type="SAM" id="MobiDB-lite"/>
    </source>
</evidence>
<dbReference type="SUPFAM" id="SSF52540">
    <property type="entry name" value="P-loop containing nucleoside triphosphate hydrolases"/>
    <property type="match status" value="2"/>
</dbReference>
<dbReference type="RefSeq" id="XP_066613228.1">
    <property type="nucleotide sequence ID" value="XM_066758780.1"/>
</dbReference>
<evidence type="ECO:0000313" key="6">
    <source>
        <dbReference type="EMBL" id="KAL0247267.1"/>
    </source>
</evidence>
<organism evidence="6 7">
    <name type="scientific">Cryptococcus tetragattii IND107</name>
    <dbReference type="NCBI Taxonomy" id="1296105"/>
    <lineage>
        <taxon>Eukaryota</taxon>
        <taxon>Fungi</taxon>
        <taxon>Dikarya</taxon>
        <taxon>Basidiomycota</taxon>
        <taxon>Agaricomycotina</taxon>
        <taxon>Tremellomycetes</taxon>
        <taxon>Tremellales</taxon>
        <taxon>Cryptococcaceae</taxon>
        <taxon>Cryptococcus</taxon>
        <taxon>Cryptococcus gattii species complex</taxon>
    </lineage>
</organism>
<sequence length="1153" mass="129052">MAQYDLIQLGSVTLPAIADSTLPLSSWAPLTSATLDSLASSLPSSRLTIGLISKALSDPGLGFQAEICNKGTSLKIRCRATPSDSQGSIWKRLSWKGRDTVVKGLLKTLERVWEYDDVSEGVLMSLTAEDNQNMQDIYASVPSPEDPLLGETMNPLDQELHDSLSNYENPRGILTSLYLYQIRSVAKMLQMETNPHKLVDPLFTPFREAGNDRIYYINLSTWDIQRHPGWFDLPRGGILCEQMGTGKTLMCLALITSTQHQPTLPPNNNIEICPVFTTIAERSYPFSSYSDLRALTSLPYSQTALAFPSLVELCCNILSIHNPSAKQSCYLPPQIRSLLDRKTFYCMLPPDEDCSRTVRKRRVLNKVKKLYLAKGTLVVVPHILIAQWKMEIEKHIEEGVLKIFEMGSDELPSVEELLDYDILLIDVARFACEETSFREKNNFAPSALLQARWKRMILDEGHVAYSKVSNAMRMAIQLSVERRWIVSGTPTRNLQQGGEMELQEIDLIGIQGSSNNTTVERSPKRAWSKRDVEDATRLGIMMGGYLAAEPFKSEGKFQQYVTTHLRGKNGPSFGAVQRMKYLLSGILVKHGPKVIDIEARLPPLTIVQEVIQFDPLQRVTYNVLAALIASNVYTSGGEDVDYFLHPRNVESFNQVVTNLHLACFWFSARDMEAGNCLARTQQWLRNHPHCSTQVRIKLQEACQHLQTALETPGWGEWMENAISVPCDGSYLPSLIKQAWSDSFDTQPDMVDVHSLSSLRELNVMGADIQGLHMAGWLHRSHKCDWFWEVLTKGVPKHVLEADFGGKAAKAVAKLKNKKRQEGQGKTKTTSAAHAPKAVALPPSKLTKKRTGREDEIDGRLNEARINAVSIGKQVPKPIRQGSRPLPLTIITKCRSAKVNFILQAILDAPKDDRFVIFGNNYELGHLTEALDLLDIASTFVGHTLHVQNRRLALDHFETPGVRVCLMDLKLAARGLNLVSANRVIFLGPVWSLDVQAQAIKRVHRIGQTRPTLVQILVTEGTFEEDIARRSTISRSADEEQLYSRAMIENPRFVYTEKTQTSAFTVRFHPKPQTRNPSESSRETTQASAANLIWQKIDDNPNAKVISASPITLSGAGNVLDQSTLDFPRSVLKKREGDRLEGTVLNKKARVTFA</sequence>
<keyword evidence="7" id="KW-1185">Reference proteome</keyword>
<gene>
    <name evidence="6" type="ORF">I308_104302</name>
</gene>
<dbReference type="SMART" id="SM00487">
    <property type="entry name" value="DEXDc"/>
    <property type="match status" value="1"/>
</dbReference>
<evidence type="ECO:0000256" key="1">
    <source>
        <dbReference type="ARBA" id="ARBA00022741"/>
    </source>
</evidence>
<dbReference type="InterPro" id="IPR027417">
    <property type="entry name" value="P-loop_NTPase"/>
</dbReference>
<dbReference type="InterPro" id="IPR038718">
    <property type="entry name" value="SNF2-like_sf"/>
</dbReference>
<dbReference type="InterPro" id="IPR000330">
    <property type="entry name" value="SNF2_N"/>
</dbReference>
<dbReference type="GeneID" id="91991158"/>
<feature type="domain" description="Helicase C-terminal" evidence="5">
    <location>
        <begin position="900"/>
        <end position="1060"/>
    </location>
</feature>
<comment type="caution">
    <text evidence="6">The sequence shown here is derived from an EMBL/GenBank/DDBJ whole genome shotgun (WGS) entry which is preliminary data.</text>
</comment>
<evidence type="ECO:0000313" key="7">
    <source>
        <dbReference type="Proteomes" id="UP000054399"/>
    </source>
</evidence>
<dbReference type="InterPro" id="IPR014001">
    <property type="entry name" value="Helicase_ATP-bd"/>
</dbReference>
<dbReference type="PANTHER" id="PTHR45626">
    <property type="entry name" value="TRANSCRIPTION TERMINATION FACTOR 2-RELATED"/>
    <property type="match status" value="1"/>
</dbReference>
<reference evidence="6" key="2">
    <citation type="submission" date="2024-01" db="EMBL/GenBank/DDBJ databases">
        <title>Comparative genomics of Cryptococcus and Kwoniella reveals pathogenesis evolution and contrasting modes of karyotype evolution via chromosome fusion or intercentromeric recombination.</title>
        <authorList>
            <person name="Coelho M.A."/>
            <person name="David-Palma M."/>
            <person name="Shea T."/>
            <person name="Bowers K."/>
            <person name="Mcginley-Smith S."/>
            <person name="Mohammad A.W."/>
            <person name="Gnirke A."/>
            <person name="Yurkov A.M."/>
            <person name="Nowrousian M."/>
            <person name="Sun S."/>
            <person name="Cuomo C.A."/>
            <person name="Heitman J."/>
        </authorList>
    </citation>
    <scope>NUCLEOTIDE SEQUENCE</scope>
    <source>
        <strain evidence="6">IND107</strain>
    </source>
</reference>
<keyword evidence="1" id="KW-0547">Nucleotide-binding</keyword>
<dbReference type="Gene3D" id="3.40.50.10810">
    <property type="entry name" value="Tandem AAA-ATPase domain"/>
    <property type="match status" value="1"/>
</dbReference>
<dbReference type="InterPro" id="IPR050628">
    <property type="entry name" value="SNF2_RAD54_helicase_TF"/>
</dbReference>
<dbReference type="Pfam" id="PF00271">
    <property type="entry name" value="Helicase_C"/>
    <property type="match status" value="1"/>
</dbReference>